<dbReference type="EMBL" id="BARU01039795">
    <property type="protein sequence ID" value="GAH85056.1"/>
    <property type="molecule type" value="Genomic_DNA"/>
</dbReference>
<dbReference type="Pfam" id="PF00474">
    <property type="entry name" value="SSF"/>
    <property type="match status" value="1"/>
</dbReference>
<comment type="caution">
    <text evidence="7">The sequence shown here is derived from an EMBL/GenBank/DDBJ whole genome shotgun (WGS) entry which is preliminary data.</text>
</comment>
<feature type="transmembrane region" description="Helical" evidence="6">
    <location>
        <begin position="59"/>
        <end position="85"/>
    </location>
</feature>
<reference evidence="7" key="1">
    <citation type="journal article" date="2014" name="Front. Microbiol.">
        <title>High frequency of phylogenetically diverse reductive dehalogenase-homologous genes in deep subseafloor sedimentary metagenomes.</title>
        <authorList>
            <person name="Kawai M."/>
            <person name="Futagami T."/>
            <person name="Toyoda A."/>
            <person name="Takaki Y."/>
            <person name="Nishi S."/>
            <person name="Hori S."/>
            <person name="Arai W."/>
            <person name="Tsubouchi T."/>
            <person name="Morono Y."/>
            <person name="Uchiyama I."/>
            <person name="Ito T."/>
            <person name="Fujiyama A."/>
            <person name="Inagaki F."/>
            <person name="Takami H."/>
        </authorList>
    </citation>
    <scope>NUCLEOTIDE SEQUENCE</scope>
    <source>
        <strain evidence="7">Expedition CK06-06</strain>
    </source>
</reference>
<name>X1IRJ3_9ZZZZ</name>
<dbReference type="Gene3D" id="1.20.1730.10">
    <property type="entry name" value="Sodium/glucose cotransporter"/>
    <property type="match status" value="1"/>
</dbReference>
<organism evidence="7">
    <name type="scientific">marine sediment metagenome</name>
    <dbReference type="NCBI Taxonomy" id="412755"/>
    <lineage>
        <taxon>unclassified sequences</taxon>
        <taxon>metagenomes</taxon>
        <taxon>ecological metagenomes</taxon>
    </lineage>
</organism>
<keyword evidence="5 6" id="KW-0472">Membrane</keyword>
<dbReference type="AlphaFoldDB" id="X1IRJ3"/>
<dbReference type="InterPro" id="IPR038377">
    <property type="entry name" value="Na/Glc_symporter_sf"/>
</dbReference>
<keyword evidence="3 6" id="KW-0812">Transmembrane</keyword>
<feature type="transmembrane region" description="Helical" evidence="6">
    <location>
        <begin position="30"/>
        <end position="52"/>
    </location>
</feature>
<protein>
    <submittedName>
        <fullName evidence="7">Uncharacterized protein</fullName>
    </submittedName>
</protein>
<dbReference type="GO" id="GO:0005886">
    <property type="term" value="C:plasma membrane"/>
    <property type="evidence" value="ECO:0007669"/>
    <property type="project" value="TreeGrafter"/>
</dbReference>
<dbReference type="PANTHER" id="PTHR11819">
    <property type="entry name" value="SOLUTE CARRIER FAMILY 5"/>
    <property type="match status" value="1"/>
</dbReference>
<evidence type="ECO:0000313" key="7">
    <source>
        <dbReference type="EMBL" id="GAH85056.1"/>
    </source>
</evidence>
<evidence type="ECO:0000256" key="5">
    <source>
        <dbReference type="ARBA" id="ARBA00023136"/>
    </source>
</evidence>
<keyword evidence="4 6" id="KW-1133">Transmembrane helix</keyword>
<sequence>MDSYLNSTSTLFTKDIYQRLFRPHEDDRHYLIVGRIMTLAFIIWGIFFAIWVQGKSESIYNVFQTMLSLFQGPSLALIVLGILWWRTTGSAAFIGLIAGLLCSTTLLLTHKYASEPLFQAEDPFLFIAMWSFIVSVVSMVVISLLTPPMPDEKLVGLVFRYKRRQENANSR</sequence>
<accession>X1IRJ3</accession>
<dbReference type="PANTHER" id="PTHR11819:SF195">
    <property type="entry name" value="SODIUM_GLUCOSE COTRANSPORTER 4"/>
    <property type="match status" value="1"/>
</dbReference>
<evidence type="ECO:0000256" key="3">
    <source>
        <dbReference type="ARBA" id="ARBA00022692"/>
    </source>
</evidence>
<gene>
    <name evidence="7" type="ORF">S03H2_61634</name>
</gene>
<dbReference type="InterPro" id="IPR001734">
    <property type="entry name" value="Na/solute_symporter"/>
</dbReference>
<comment type="similarity">
    <text evidence="2">Belongs to the sodium:solute symporter (SSF) (TC 2.A.21) family.</text>
</comment>
<evidence type="ECO:0000256" key="4">
    <source>
        <dbReference type="ARBA" id="ARBA00022989"/>
    </source>
</evidence>
<evidence type="ECO:0000256" key="6">
    <source>
        <dbReference type="SAM" id="Phobius"/>
    </source>
</evidence>
<dbReference type="GO" id="GO:0005412">
    <property type="term" value="F:D-glucose:sodium symporter activity"/>
    <property type="evidence" value="ECO:0007669"/>
    <property type="project" value="TreeGrafter"/>
</dbReference>
<comment type="subcellular location">
    <subcellularLocation>
        <location evidence="1">Membrane</location>
        <topology evidence="1">Multi-pass membrane protein</topology>
    </subcellularLocation>
</comment>
<feature type="transmembrane region" description="Helical" evidence="6">
    <location>
        <begin position="124"/>
        <end position="145"/>
    </location>
</feature>
<evidence type="ECO:0000256" key="1">
    <source>
        <dbReference type="ARBA" id="ARBA00004141"/>
    </source>
</evidence>
<proteinExistence type="inferred from homology"/>
<evidence type="ECO:0000256" key="2">
    <source>
        <dbReference type="ARBA" id="ARBA00006434"/>
    </source>
</evidence>
<feature type="transmembrane region" description="Helical" evidence="6">
    <location>
        <begin position="91"/>
        <end position="112"/>
    </location>
</feature>
<dbReference type="PROSITE" id="PS50283">
    <property type="entry name" value="NA_SOLUT_SYMP_3"/>
    <property type="match status" value="1"/>
</dbReference>